<accession>A0ABV8YYV7</accession>
<feature type="region of interest" description="Disordered" evidence="1">
    <location>
        <begin position="106"/>
        <end position="129"/>
    </location>
</feature>
<name>A0ABV8YYV7_9ACTN</name>
<evidence type="ECO:0000256" key="1">
    <source>
        <dbReference type="SAM" id="MobiDB-lite"/>
    </source>
</evidence>
<proteinExistence type="predicted"/>
<comment type="caution">
    <text evidence="2">The sequence shown here is derived from an EMBL/GenBank/DDBJ whole genome shotgun (WGS) entry which is preliminary data.</text>
</comment>
<dbReference type="Gene3D" id="1.10.260.40">
    <property type="entry name" value="lambda repressor-like DNA-binding domains"/>
    <property type="match status" value="1"/>
</dbReference>
<dbReference type="InterPro" id="IPR010982">
    <property type="entry name" value="Lambda_DNA-bd_dom_sf"/>
</dbReference>
<keyword evidence="3" id="KW-1185">Reference proteome</keyword>
<feature type="compositionally biased region" description="Basic and acidic residues" evidence="1">
    <location>
        <begin position="113"/>
        <end position="123"/>
    </location>
</feature>
<dbReference type="Proteomes" id="UP001596012">
    <property type="component" value="Unassembled WGS sequence"/>
</dbReference>
<protein>
    <submittedName>
        <fullName evidence="2">Uncharacterized protein</fullName>
    </submittedName>
</protein>
<dbReference type="EMBL" id="JBHSFG010000059">
    <property type="protein sequence ID" value="MFC4469229.1"/>
    <property type="molecule type" value="Genomic_DNA"/>
</dbReference>
<reference evidence="3" key="1">
    <citation type="journal article" date="2019" name="Int. J. Syst. Evol. Microbiol.">
        <title>The Global Catalogue of Microorganisms (GCM) 10K type strain sequencing project: providing services to taxonomists for standard genome sequencing and annotation.</title>
        <authorList>
            <consortium name="The Broad Institute Genomics Platform"/>
            <consortium name="The Broad Institute Genome Sequencing Center for Infectious Disease"/>
            <person name="Wu L."/>
            <person name="Ma J."/>
        </authorList>
    </citation>
    <scope>NUCLEOTIDE SEQUENCE [LARGE SCALE GENOMIC DNA]</scope>
    <source>
        <strain evidence="3">DT43</strain>
    </source>
</reference>
<gene>
    <name evidence="2" type="ORF">ACFPH6_32730</name>
</gene>
<evidence type="ECO:0000313" key="3">
    <source>
        <dbReference type="Proteomes" id="UP001596012"/>
    </source>
</evidence>
<organism evidence="2 3">
    <name type="scientific">Streptomyces xiangluensis</name>
    <dbReference type="NCBI Taxonomy" id="2665720"/>
    <lineage>
        <taxon>Bacteria</taxon>
        <taxon>Bacillati</taxon>
        <taxon>Actinomycetota</taxon>
        <taxon>Actinomycetes</taxon>
        <taxon>Kitasatosporales</taxon>
        <taxon>Streptomycetaceae</taxon>
        <taxon>Streptomyces</taxon>
    </lineage>
</organism>
<sequence>MRDPRSALAETLNHIDSLTGDGRSRIDVLAEAGTHAEQLSLTIGEPPDVVVALLNGQEPPAEDVTDRIIRRIVHLRETRRRSDGSRHSYEEIASSFGATRASLSHLVNSRTKPKPEDGTEQRVGRAGGPLASTQAGIEKFFFGEPNGWLSAEPESALNEALQPVLALLRSSAGGEPDSARHAVALRTANSPLTDDKWQLVQGFIETLEMQVRKEHGMEQ</sequence>
<evidence type="ECO:0000313" key="2">
    <source>
        <dbReference type="EMBL" id="MFC4469229.1"/>
    </source>
</evidence>
<dbReference type="RefSeq" id="WP_386347853.1">
    <property type="nucleotide sequence ID" value="NZ_JBHSFG010000059.1"/>
</dbReference>